<dbReference type="SUPFAM" id="SSF50447">
    <property type="entry name" value="Translation proteins"/>
    <property type="match status" value="2"/>
</dbReference>
<accession>A0A1H7M159</accession>
<evidence type="ECO:0000256" key="7">
    <source>
        <dbReference type="ARBA" id="ARBA00022917"/>
    </source>
</evidence>
<feature type="region of interest" description="Disordered" evidence="12">
    <location>
        <begin position="99"/>
        <end position="379"/>
    </location>
</feature>
<dbReference type="EMBL" id="FNZR01000003">
    <property type="protein sequence ID" value="SEL04475.1"/>
    <property type="molecule type" value="Genomic_DNA"/>
</dbReference>
<dbReference type="GO" id="GO:0005737">
    <property type="term" value="C:cytoplasm"/>
    <property type="evidence" value="ECO:0007669"/>
    <property type="project" value="UniProtKB-SubCell"/>
</dbReference>
<dbReference type="Pfam" id="PF22042">
    <property type="entry name" value="EF-G_D2"/>
    <property type="match status" value="1"/>
</dbReference>
<dbReference type="InterPro" id="IPR027417">
    <property type="entry name" value="P-loop_NTPase"/>
</dbReference>
<dbReference type="FunFam" id="2.40.30.10:FF:000008">
    <property type="entry name" value="Translation initiation factor IF-2"/>
    <property type="match status" value="1"/>
</dbReference>
<feature type="compositionally biased region" description="Low complexity" evidence="12">
    <location>
        <begin position="271"/>
        <end position="281"/>
    </location>
</feature>
<feature type="compositionally biased region" description="Basic residues" evidence="12">
    <location>
        <begin position="284"/>
        <end position="293"/>
    </location>
</feature>
<dbReference type="Pfam" id="PF00009">
    <property type="entry name" value="GTP_EFTU"/>
    <property type="match status" value="1"/>
</dbReference>
<evidence type="ECO:0000313" key="15">
    <source>
        <dbReference type="Proteomes" id="UP000198916"/>
    </source>
</evidence>
<evidence type="ECO:0000256" key="4">
    <source>
        <dbReference type="ARBA" id="ARBA00022490"/>
    </source>
</evidence>
<dbReference type="Gene3D" id="3.40.50.300">
    <property type="entry name" value="P-loop containing nucleotide triphosphate hydrolases"/>
    <property type="match status" value="1"/>
</dbReference>
<dbReference type="InterPro" id="IPR006847">
    <property type="entry name" value="IF2_N"/>
</dbReference>
<feature type="compositionally biased region" description="Basic and acidic residues" evidence="12">
    <location>
        <begin position="142"/>
        <end position="171"/>
    </location>
</feature>
<dbReference type="InterPro" id="IPR023115">
    <property type="entry name" value="TIF_IF2_dom3"/>
</dbReference>
<gene>
    <name evidence="9" type="primary">infB</name>
    <name evidence="14" type="ORF">SAMN05421740_103320</name>
</gene>
<evidence type="ECO:0000256" key="6">
    <source>
        <dbReference type="ARBA" id="ARBA00022741"/>
    </source>
</evidence>
<feature type="domain" description="Tr-type G" evidence="13">
    <location>
        <begin position="478"/>
        <end position="648"/>
    </location>
</feature>
<dbReference type="HAMAP" id="MF_00100_B">
    <property type="entry name" value="IF_2_B"/>
    <property type="match status" value="1"/>
</dbReference>
<feature type="compositionally biased region" description="Basic and acidic residues" evidence="12">
    <location>
        <begin position="324"/>
        <end position="349"/>
    </location>
</feature>
<dbReference type="InterPro" id="IPR044145">
    <property type="entry name" value="IF2_II"/>
</dbReference>
<dbReference type="Gene3D" id="3.40.50.10050">
    <property type="entry name" value="Translation initiation factor IF- 2, domain 3"/>
    <property type="match status" value="1"/>
</dbReference>
<dbReference type="SUPFAM" id="SSF52540">
    <property type="entry name" value="P-loop containing nucleoside triphosphate hydrolases"/>
    <property type="match status" value="1"/>
</dbReference>
<dbReference type="RefSeq" id="WP_090604828.1">
    <property type="nucleotide sequence ID" value="NZ_FNZR01000003.1"/>
</dbReference>
<dbReference type="InterPro" id="IPR036925">
    <property type="entry name" value="TIF_IF2_dom3_sf"/>
</dbReference>
<keyword evidence="15" id="KW-1185">Reference proteome</keyword>
<evidence type="ECO:0000256" key="11">
    <source>
        <dbReference type="RuleBase" id="RU000645"/>
    </source>
</evidence>
<dbReference type="InterPro" id="IPR015760">
    <property type="entry name" value="TIF_IF2"/>
</dbReference>
<dbReference type="NCBIfam" id="TIGR00231">
    <property type="entry name" value="small_GTP"/>
    <property type="match status" value="1"/>
</dbReference>
<comment type="caution">
    <text evidence="9">Lacks conserved residue(s) required for the propagation of feature annotation.</text>
</comment>
<dbReference type="InterPro" id="IPR009000">
    <property type="entry name" value="Transl_B-barrel_sf"/>
</dbReference>
<feature type="compositionally biased region" description="Low complexity" evidence="12">
    <location>
        <begin position="298"/>
        <end position="322"/>
    </location>
</feature>
<proteinExistence type="inferred from homology"/>
<dbReference type="InterPro" id="IPR053905">
    <property type="entry name" value="EF-G-like_DII"/>
</dbReference>
<keyword evidence="8 9" id="KW-0342">GTP-binding</keyword>
<dbReference type="InterPro" id="IPR005225">
    <property type="entry name" value="Small_GTP-bd"/>
</dbReference>
<dbReference type="GO" id="GO:0003924">
    <property type="term" value="F:GTPase activity"/>
    <property type="evidence" value="ECO:0007669"/>
    <property type="project" value="UniProtKB-UniRule"/>
</dbReference>
<dbReference type="PROSITE" id="PS01176">
    <property type="entry name" value="IF2"/>
    <property type="match status" value="1"/>
</dbReference>
<protein>
    <recommendedName>
        <fullName evidence="3 9">Translation initiation factor IF-2</fullName>
    </recommendedName>
</protein>
<dbReference type="AlphaFoldDB" id="A0A1H7M159"/>
<dbReference type="FunFam" id="3.40.50.10050:FF:000001">
    <property type="entry name" value="Translation initiation factor IF-2"/>
    <property type="match status" value="1"/>
</dbReference>
<reference evidence="15" key="1">
    <citation type="submission" date="2016-10" db="EMBL/GenBank/DDBJ databases">
        <authorList>
            <person name="Varghese N."/>
            <person name="Submissions S."/>
        </authorList>
    </citation>
    <scope>NUCLEOTIDE SEQUENCE [LARGE SCALE GENOMIC DNA]</scope>
    <source>
        <strain evidence="15">Jip14</strain>
    </source>
</reference>
<evidence type="ECO:0000256" key="3">
    <source>
        <dbReference type="ARBA" id="ARBA00020675"/>
    </source>
</evidence>
<evidence type="ECO:0000256" key="12">
    <source>
        <dbReference type="SAM" id="MobiDB-lite"/>
    </source>
</evidence>
<dbReference type="STRING" id="332977.SAMN05421740_103320"/>
<feature type="binding site" evidence="9">
    <location>
        <begin position="588"/>
        <end position="591"/>
    </location>
    <ligand>
        <name>GTP</name>
        <dbReference type="ChEBI" id="CHEBI:37565"/>
    </ligand>
</feature>
<dbReference type="PROSITE" id="PS51722">
    <property type="entry name" value="G_TR_2"/>
    <property type="match status" value="1"/>
</dbReference>
<dbReference type="Pfam" id="PF03144">
    <property type="entry name" value="GTP_EFTU_D2"/>
    <property type="match status" value="1"/>
</dbReference>
<dbReference type="FunFam" id="2.40.30.10:FF:000007">
    <property type="entry name" value="Translation initiation factor IF-2"/>
    <property type="match status" value="1"/>
</dbReference>
<dbReference type="Proteomes" id="UP000198916">
    <property type="component" value="Unassembled WGS sequence"/>
</dbReference>
<evidence type="ECO:0000313" key="14">
    <source>
        <dbReference type="EMBL" id="SEL04475.1"/>
    </source>
</evidence>
<keyword evidence="4 9" id="KW-0963">Cytoplasm</keyword>
<comment type="subcellular location">
    <subcellularLocation>
        <location evidence="1 9 11">Cytoplasm</location>
    </subcellularLocation>
</comment>
<dbReference type="GO" id="GO:0005525">
    <property type="term" value="F:GTP binding"/>
    <property type="evidence" value="ECO:0007669"/>
    <property type="project" value="UniProtKB-KW"/>
</dbReference>
<sequence length="979" mass="107013">MSEGKSITLLKAAKELNIGIGTAVDFLVKNGYDVEPKPGTKLDGDTYDVLLREFQGDKIVKEEANQIIIGKIRREESPAETAVQRPQRDIEAEEILIKNTGAFTPEVRPAQSVDKEKGSEQQIEPAKTTDEKPHVSGMKIVGKIDLDSLKGGRHQKEAPREEKKEEQETKEIPVNNTLPEKEPEHKPVPEQAVEPREEPISSEPAPPVPPVQEAAPEVPKVQDRKQPEPIRASAPDPQQNEVIRARAQRLTGPNVVGRIDLTAHQPKEKPVASSSSASSVSSHDHKRKRKRKDKPGTQQRPGGPNNAPGQPGQHGQHGGTAPKGRHDFKGKPRQATESREEPSEKEIQDQIKATLARLSGAGKSGKFAQRAKLRRQKRDDIAHSAEEAALEQEALSKVLKVTEFVTANDLANMMGVPVTQIIATCMSLGLFVSINQRLDAETIAIVADEFGYEIEFVKPEDEENTELEEPDNPANLVPRAPIVTVMGHVDHGKTSLLDYIRKSNVIAGEAGGITQHIGAYEVTLDDGRKITFLDTPGHEAFTAMRARGAQVTDIAIIVIAADDSVMPQTREAINHAQAAGVPIVFAFTKIDKAGANTDRIREQLSAMNILVEDWGGKYQCQEISGKTGENVDLLLEKVLLEAELLELKADPKKRAVGSVIEASLDKGRGIVTTVLILSGTLRVGSPILAGSHSGKVKALHNERGQKVIEAGPSTPVQILGMSGAPTAGDKFYEMENEVEARQVANKRLQLQREQGLRTQKHITLDEIGRRLAIGNFKELNVIVKGDVDGSIEALSDSLLKLSTEEIQVNVIHKSVGQISESDVLLASASDAIIIGFQVRPSSSARKLAEQEQIDIRLYSIIYDAIGEVKAAMEGMLEPKYEEKIVANVEIRETFKISKVGTIAGCMVLDGKINRNHSVRVIRDGVVLYTGQLASLKRFKDDVKEVSAGYECGLNIHNFNDIKVGDIIEAYEQVEVKRKL</sequence>
<evidence type="ECO:0000256" key="9">
    <source>
        <dbReference type="HAMAP-Rule" id="MF_00100"/>
    </source>
</evidence>
<comment type="similarity">
    <text evidence="2 9 10">Belongs to the TRAFAC class translation factor GTPase superfamily. Classic translation factor GTPase family. IF-2 subfamily.</text>
</comment>
<evidence type="ECO:0000256" key="8">
    <source>
        <dbReference type="ARBA" id="ARBA00023134"/>
    </source>
</evidence>
<dbReference type="Pfam" id="PF04760">
    <property type="entry name" value="IF2_N"/>
    <property type="match status" value="1"/>
</dbReference>
<feature type="binding site" evidence="9">
    <location>
        <begin position="534"/>
        <end position="538"/>
    </location>
    <ligand>
        <name>GTP</name>
        <dbReference type="ChEBI" id="CHEBI:37565"/>
    </ligand>
</feature>
<evidence type="ECO:0000256" key="1">
    <source>
        <dbReference type="ARBA" id="ARBA00004496"/>
    </source>
</evidence>
<feature type="compositionally biased region" description="Basic and acidic residues" evidence="12">
    <location>
        <begin position="179"/>
        <end position="199"/>
    </location>
</feature>
<dbReference type="Gene3D" id="2.40.30.10">
    <property type="entry name" value="Translation factors"/>
    <property type="match status" value="2"/>
</dbReference>
<evidence type="ECO:0000256" key="2">
    <source>
        <dbReference type="ARBA" id="ARBA00007733"/>
    </source>
</evidence>
<dbReference type="OrthoDB" id="9811804at2"/>
<dbReference type="FunFam" id="3.40.50.300:FF:000019">
    <property type="entry name" value="Translation initiation factor IF-2"/>
    <property type="match status" value="1"/>
</dbReference>
<comment type="function">
    <text evidence="9 10">One of the essential components for the initiation of protein synthesis. Protects formylmethionyl-tRNA from spontaneous hydrolysis and promotes its binding to the 30S ribosomal subunits. Also involved in the hydrolysis of GTP during the formation of the 70S ribosomal complex.</text>
</comment>
<evidence type="ECO:0000256" key="5">
    <source>
        <dbReference type="ARBA" id="ARBA00022540"/>
    </source>
</evidence>
<dbReference type="PANTHER" id="PTHR43381">
    <property type="entry name" value="TRANSLATION INITIATION FACTOR IF-2-RELATED"/>
    <property type="match status" value="1"/>
</dbReference>
<feature type="binding site" evidence="9">
    <location>
        <begin position="487"/>
        <end position="494"/>
    </location>
    <ligand>
        <name>GTP</name>
        <dbReference type="ChEBI" id="CHEBI:37565"/>
    </ligand>
</feature>
<dbReference type="CDD" id="cd01887">
    <property type="entry name" value="IF2_eIF5B"/>
    <property type="match status" value="1"/>
</dbReference>
<evidence type="ECO:0000259" key="13">
    <source>
        <dbReference type="PROSITE" id="PS51722"/>
    </source>
</evidence>
<dbReference type="SUPFAM" id="SSF52156">
    <property type="entry name" value="Initiation factor IF2/eIF5b, domain 3"/>
    <property type="match status" value="1"/>
</dbReference>
<keyword evidence="6 9" id="KW-0547">Nucleotide-binding</keyword>
<dbReference type="CDD" id="cd03692">
    <property type="entry name" value="mtIF2_IVc"/>
    <property type="match status" value="1"/>
</dbReference>
<evidence type="ECO:0000256" key="10">
    <source>
        <dbReference type="RuleBase" id="RU000644"/>
    </source>
</evidence>
<keyword evidence="7 9" id="KW-0648">Protein biosynthesis</keyword>
<dbReference type="InterPro" id="IPR000178">
    <property type="entry name" value="TF_IF2_bacterial-like"/>
</dbReference>
<dbReference type="CDD" id="cd03702">
    <property type="entry name" value="IF2_mtIF2_II"/>
    <property type="match status" value="1"/>
</dbReference>
<dbReference type="Pfam" id="PF11987">
    <property type="entry name" value="IF-2"/>
    <property type="match status" value="1"/>
</dbReference>
<dbReference type="PANTHER" id="PTHR43381:SF5">
    <property type="entry name" value="TR-TYPE G DOMAIN-CONTAINING PROTEIN"/>
    <property type="match status" value="1"/>
</dbReference>
<dbReference type="GO" id="GO:0003743">
    <property type="term" value="F:translation initiation factor activity"/>
    <property type="evidence" value="ECO:0007669"/>
    <property type="project" value="UniProtKB-UniRule"/>
</dbReference>
<dbReference type="InterPro" id="IPR000795">
    <property type="entry name" value="T_Tr_GTP-bd_dom"/>
</dbReference>
<dbReference type="NCBIfam" id="TIGR00487">
    <property type="entry name" value="IF-2"/>
    <property type="match status" value="1"/>
</dbReference>
<keyword evidence="5 9" id="KW-0396">Initiation factor</keyword>
<name>A0A1H7M159_9SPHI</name>
<organism evidence="14 15">
    <name type="scientific">Parapedobacter koreensis</name>
    <dbReference type="NCBI Taxonomy" id="332977"/>
    <lineage>
        <taxon>Bacteria</taxon>
        <taxon>Pseudomonadati</taxon>
        <taxon>Bacteroidota</taxon>
        <taxon>Sphingobacteriia</taxon>
        <taxon>Sphingobacteriales</taxon>
        <taxon>Sphingobacteriaceae</taxon>
        <taxon>Parapedobacter</taxon>
    </lineage>
</organism>
<dbReference type="InterPro" id="IPR004161">
    <property type="entry name" value="EFTu-like_2"/>
</dbReference>